<sequence>MAPPSYLRGRSVCSDSSNISGGGESEAGRLLRTSISRATVIRIEQTSREIETLTPILDESMKP</sequence>
<name>A0A4S8J5A0_MUSBA</name>
<feature type="region of interest" description="Disordered" evidence="1">
    <location>
        <begin position="1"/>
        <end position="29"/>
    </location>
</feature>
<evidence type="ECO:0000313" key="3">
    <source>
        <dbReference type="Proteomes" id="UP000317650"/>
    </source>
</evidence>
<dbReference type="AlphaFoldDB" id="A0A4S8J5A0"/>
<evidence type="ECO:0000256" key="1">
    <source>
        <dbReference type="SAM" id="MobiDB-lite"/>
    </source>
</evidence>
<comment type="caution">
    <text evidence="2">The sequence shown here is derived from an EMBL/GenBank/DDBJ whole genome shotgun (WGS) entry which is preliminary data.</text>
</comment>
<keyword evidence="3" id="KW-1185">Reference proteome</keyword>
<evidence type="ECO:0000313" key="2">
    <source>
        <dbReference type="EMBL" id="THU56565.1"/>
    </source>
</evidence>
<proteinExistence type="predicted"/>
<organism evidence="2 3">
    <name type="scientific">Musa balbisiana</name>
    <name type="common">Banana</name>
    <dbReference type="NCBI Taxonomy" id="52838"/>
    <lineage>
        <taxon>Eukaryota</taxon>
        <taxon>Viridiplantae</taxon>
        <taxon>Streptophyta</taxon>
        <taxon>Embryophyta</taxon>
        <taxon>Tracheophyta</taxon>
        <taxon>Spermatophyta</taxon>
        <taxon>Magnoliopsida</taxon>
        <taxon>Liliopsida</taxon>
        <taxon>Zingiberales</taxon>
        <taxon>Musaceae</taxon>
        <taxon>Musa</taxon>
    </lineage>
</organism>
<gene>
    <name evidence="2" type="ORF">C4D60_Mb11t18570</name>
</gene>
<dbReference type="EMBL" id="PYDT01000007">
    <property type="protein sequence ID" value="THU56565.1"/>
    <property type="molecule type" value="Genomic_DNA"/>
</dbReference>
<protein>
    <submittedName>
        <fullName evidence="2">Uncharacterized protein</fullName>
    </submittedName>
</protein>
<reference evidence="2 3" key="1">
    <citation type="journal article" date="2019" name="Nat. Plants">
        <title>Genome sequencing of Musa balbisiana reveals subgenome evolution and function divergence in polyploid bananas.</title>
        <authorList>
            <person name="Yao X."/>
        </authorList>
    </citation>
    <scope>NUCLEOTIDE SEQUENCE [LARGE SCALE GENOMIC DNA]</scope>
    <source>
        <strain evidence="3">cv. DH-PKW</strain>
        <tissue evidence="2">Leaves</tissue>
    </source>
</reference>
<accession>A0A4S8J5A0</accession>
<dbReference type="Proteomes" id="UP000317650">
    <property type="component" value="Chromosome 11"/>
</dbReference>